<accession>A0A0B1PG39</accession>
<dbReference type="EMBL" id="JNVN01000240">
    <property type="protein sequence ID" value="KHJ35826.1"/>
    <property type="molecule type" value="Genomic_DNA"/>
</dbReference>
<gene>
    <name evidence="2" type="ORF">EV44_g4271</name>
</gene>
<reference evidence="2 3" key="1">
    <citation type="journal article" date="2014" name="BMC Genomics">
        <title>Adaptive genomic structural variation in the grape powdery mildew pathogen, Erysiphe necator.</title>
        <authorList>
            <person name="Jones L."/>
            <person name="Riaz S."/>
            <person name="Morales-Cruz A."/>
            <person name="Amrine K.C."/>
            <person name="McGuire B."/>
            <person name="Gubler W.D."/>
            <person name="Walker M.A."/>
            <person name="Cantu D."/>
        </authorList>
    </citation>
    <scope>NUCLEOTIDE SEQUENCE [LARGE SCALE GENOMIC DNA]</scope>
    <source>
        <strain evidence="3">c</strain>
    </source>
</reference>
<dbReference type="Proteomes" id="UP000030854">
    <property type="component" value="Unassembled WGS sequence"/>
</dbReference>
<proteinExistence type="predicted"/>
<dbReference type="PANTHER" id="PTHR14149">
    <property type="entry name" value="RAS GTPASE-ACTIVATING PROTEIN WITH IQ MOTIF"/>
    <property type="match status" value="1"/>
</dbReference>
<keyword evidence="3" id="KW-1185">Reference proteome</keyword>
<feature type="domain" description="RasGAP protein C-terminal" evidence="1">
    <location>
        <begin position="3"/>
        <end position="142"/>
    </location>
</feature>
<dbReference type="GO" id="GO:0051015">
    <property type="term" value="F:actin filament binding"/>
    <property type="evidence" value="ECO:0007669"/>
    <property type="project" value="TreeGrafter"/>
</dbReference>
<dbReference type="GO" id="GO:0110085">
    <property type="term" value="C:mitotic actomyosin contractile ring"/>
    <property type="evidence" value="ECO:0007669"/>
    <property type="project" value="TreeGrafter"/>
</dbReference>
<name>A0A0B1PG39_UNCNE</name>
<dbReference type="GO" id="GO:1903479">
    <property type="term" value="P:mitotic actomyosin contractile ring assembly actin filament organization"/>
    <property type="evidence" value="ECO:0007669"/>
    <property type="project" value="TreeGrafter"/>
</dbReference>
<dbReference type="PANTHER" id="PTHR14149:SF14">
    <property type="entry name" value="CALPONIN-HOMOLOGY (CH) DOMAIN-CONTAINING PROTEIN"/>
    <property type="match status" value="1"/>
</dbReference>
<dbReference type="InterPro" id="IPR000593">
    <property type="entry name" value="RasGAP_C"/>
</dbReference>
<dbReference type="GO" id="GO:0005516">
    <property type="term" value="F:calmodulin binding"/>
    <property type="evidence" value="ECO:0007669"/>
    <property type="project" value="TreeGrafter"/>
</dbReference>
<sequence>MSYKDLKRAALENVLKLKQLGRTSGLNFYQDILNAIALDIRTKSWRRVQRHRELEGVRLILVNLNEEAEWLESQRKSYDNYIEQAMITLQKKRKKRFLMPFSTQYNHERELERSGRKAKFGSFKYSTHPLFDKGVLVSWKGYTNRD</sequence>
<evidence type="ECO:0000313" key="3">
    <source>
        <dbReference type="Proteomes" id="UP000030854"/>
    </source>
</evidence>
<dbReference type="STRING" id="52586.A0A0B1PG39"/>
<evidence type="ECO:0000259" key="1">
    <source>
        <dbReference type="Pfam" id="PF03836"/>
    </source>
</evidence>
<evidence type="ECO:0000313" key="2">
    <source>
        <dbReference type="EMBL" id="KHJ35826.1"/>
    </source>
</evidence>
<dbReference type="Pfam" id="PF03836">
    <property type="entry name" value="RasGAP_C"/>
    <property type="match status" value="1"/>
</dbReference>
<comment type="caution">
    <text evidence="2">The sequence shown here is derived from an EMBL/GenBank/DDBJ whole genome shotgun (WGS) entry which is preliminary data.</text>
</comment>
<dbReference type="AlphaFoldDB" id="A0A0B1PG39"/>
<protein>
    <submittedName>
        <fullName evidence="2">Putative ras gtpase activating protein</fullName>
    </submittedName>
</protein>
<organism evidence="2 3">
    <name type="scientific">Uncinula necator</name>
    <name type="common">Grape powdery mildew</name>
    <dbReference type="NCBI Taxonomy" id="52586"/>
    <lineage>
        <taxon>Eukaryota</taxon>
        <taxon>Fungi</taxon>
        <taxon>Dikarya</taxon>
        <taxon>Ascomycota</taxon>
        <taxon>Pezizomycotina</taxon>
        <taxon>Leotiomycetes</taxon>
        <taxon>Erysiphales</taxon>
        <taxon>Erysiphaceae</taxon>
        <taxon>Erysiphe</taxon>
    </lineage>
</organism>
<dbReference type="GO" id="GO:0005096">
    <property type="term" value="F:GTPase activator activity"/>
    <property type="evidence" value="ECO:0007669"/>
    <property type="project" value="TreeGrafter"/>
</dbReference>
<dbReference type="HOGENOM" id="CLU_1778841_0_0_1"/>